<gene>
    <name evidence="2" type="ORF">LMG29739_05347</name>
</gene>
<name>A0A6J5ETR6_9BURK</name>
<dbReference type="AlphaFoldDB" id="A0A6J5ETR6"/>
<evidence type="ECO:0000259" key="1">
    <source>
        <dbReference type="Pfam" id="PF05144"/>
    </source>
</evidence>
<feature type="domain" description="Replication-associated protein G2P N-terminal" evidence="1">
    <location>
        <begin position="55"/>
        <end position="237"/>
    </location>
</feature>
<protein>
    <recommendedName>
        <fullName evidence="1">Replication-associated protein G2P N-terminal domain-containing protein</fullName>
    </recommendedName>
</protein>
<accession>A0A6J5ETR6</accession>
<dbReference type="GO" id="GO:0006260">
    <property type="term" value="P:DNA replication"/>
    <property type="evidence" value="ECO:0007669"/>
    <property type="project" value="InterPro"/>
</dbReference>
<dbReference type="Pfam" id="PF05144">
    <property type="entry name" value="Phage_CRI"/>
    <property type="match status" value="1"/>
</dbReference>
<dbReference type="InterPro" id="IPR022686">
    <property type="entry name" value="G2P_N"/>
</dbReference>
<sequence>MIDFIDVTIHLQHTPFGNERTKLIENSTSPATYKRFSKKVVLQPGGSPIDACSVENGSGINIRCCPLKPLQGHNVFGTNDVCMLASTIICGVLHKLRIPYTDNQKIAWQRGDFELSELHITHRYRLPENITLKQLFGHMLRNTTLQFRPRWLEAGDGLRMEVSRSNAAWIFYDKALELDEKRKRQFKHLCAVVGDGDVDEVWERLRTRARNSIRAEVKLSDRYLQARNLDRGSAWTVETAKEIYRIEMERLRFGSVKPLEQLRSSIFGLTNDYLKRTVELWVRGADLVNLFPESTLETHRTRIRKETGIDIVLDVPDVAPLLLSEVFSDGNLLPTFPRWPTRYSLAVANAPDDRRTGRAGVSSL</sequence>
<dbReference type="InterPro" id="IPR006516">
    <property type="entry name" value="G2P"/>
</dbReference>
<proteinExistence type="predicted"/>
<dbReference type="Proteomes" id="UP000494329">
    <property type="component" value="Unassembled WGS sequence"/>
</dbReference>
<dbReference type="RefSeq" id="WP_175114487.1">
    <property type="nucleotide sequence ID" value="NZ_CADIKF010000058.1"/>
</dbReference>
<evidence type="ECO:0000313" key="2">
    <source>
        <dbReference type="EMBL" id="CAB3768616.1"/>
    </source>
</evidence>
<dbReference type="EMBL" id="CADIKF010000058">
    <property type="protein sequence ID" value="CAB3768616.1"/>
    <property type="molecule type" value="Genomic_DNA"/>
</dbReference>
<evidence type="ECO:0000313" key="3">
    <source>
        <dbReference type="Proteomes" id="UP000494329"/>
    </source>
</evidence>
<reference evidence="2 3" key="1">
    <citation type="submission" date="2020-04" db="EMBL/GenBank/DDBJ databases">
        <authorList>
            <person name="De Canck E."/>
        </authorList>
    </citation>
    <scope>NUCLEOTIDE SEQUENCE [LARGE SCALE GENOMIC DNA]</scope>
    <source>
        <strain evidence="2 3">LMG 29739</strain>
    </source>
</reference>
<dbReference type="NCBIfam" id="TIGR01629">
    <property type="entry name" value="rep_II_X"/>
    <property type="match status" value="1"/>
</dbReference>
<organism evidence="2 3">
    <name type="scientific">Paraburkholderia solisilvae</name>
    <dbReference type="NCBI Taxonomy" id="624376"/>
    <lineage>
        <taxon>Bacteria</taxon>
        <taxon>Pseudomonadati</taxon>
        <taxon>Pseudomonadota</taxon>
        <taxon>Betaproteobacteria</taxon>
        <taxon>Burkholderiales</taxon>
        <taxon>Burkholderiaceae</taxon>
        <taxon>Paraburkholderia</taxon>
    </lineage>
</organism>
<keyword evidence="3" id="KW-1185">Reference proteome</keyword>